<dbReference type="EMBL" id="VIKS01000003">
    <property type="protein sequence ID" value="TQV88838.1"/>
    <property type="molecule type" value="Genomic_DNA"/>
</dbReference>
<dbReference type="GO" id="GO:0016747">
    <property type="term" value="F:acyltransferase activity, transferring groups other than amino-acyl groups"/>
    <property type="evidence" value="ECO:0007669"/>
    <property type="project" value="InterPro"/>
</dbReference>
<dbReference type="AlphaFoldDB" id="A0A545UHA2"/>
<dbReference type="SUPFAM" id="SSF55729">
    <property type="entry name" value="Acyl-CoA N-acyltransferases (Nat)"/>
    <property type="match status" value="1"/>
</dbReference>
<reference evidence="4 5" key="1">
    <citation type="submission" date="2019-07" db="EMBL/GenBank/DDBJ databases">
        <title>Draft genome for Aliikangiella sp. M105.</title>
        <authorList>
            <person name="Wang G."/>
        </authorList>
    </citation>
    <scope>NUCLEOTIDE SEQUENCE [LARGE SCALE GENOMIC DNA]</scope>
    <source>
        <strain evidence="4 5">M105</strain>
    </source>
</reference>
<feature type="domain" description="N-acetyltransferase" evidence="3">
    <location>
        <begin position="12"/>
        <end position="189"/>
    </location>
</feature>
<dbReference type="Pfam" id="PF13508">
    <property type="entry name" value="Acetyltransf_7"/>
    <property type="match status" value="1"/>
</dbReference>
<keyword evidence="5" id="KW-1185">Reference proteome</keyword>
<evidence type="ECO:0000313" key="4">
    <source>
        <dbReference type="EMBL" id="TQV88838.1"/>
    </source>
</evidence>
<evidence type="ECO:0000259" key="3">
    <source>
        <dbReference type="PROSITE" id="PS51186"/>
    </source>
</evidence>
<evidence type="ECO:0000313" key="5">
    <source>
        <dbReference type="Proteomes" id="UP000315439"/>
    </source>
</evidence>
<evidence type="ECO:0000256" key="2">
    <source>
        <dbReference type="ARBA" id="ARBA00023315"/>
    </source>
</evidence>
<dbReference type="PANTHER" id="PTHR43877:SF1">
    <property type="entry name" value="ACETYLTRANSFERASE"/>
    <property type="match status" value="1"/>
</dbReference>
<protein>
    <submittedName>
        <fullName evidence="4">GNAT family N-acetyltransferase</fullName>
    </submittedName>
</protein>
<sequence>MSHSNNLSAIKLTHRIAAEEDIPKIIALMQASIEFNMKSFLSQSEIEAAKETMGVDRTLIEDETYFVIETLHQNETVMVGCGGWGKRKTLYGGDHTKGRDDSFSDPTKDAARIRAMYTHPDWTRLGIGTLLLELGENAARDVGFKLIELGSTLAGEPLYYKRGYREVSRETQIADNGAENIIIKMAKKL</sequence>
<evidence type="ECO:0000256" key="1">
    <source>
        <dbReference type="ARBA" id="ARBA00022679"/>
    </source>
</evidence>
<dbReference type="CDD" id="cd04301">
    <property type="entry name" value="NAT_SF"/>
    <property type="match status" value="1"/>
</dbReference>
<dbReference type="InterPro" id="IPR016181">
    <property type="entry name" value="Acyl_CoA_acyltransferase"/>
</dbReference>
<dbReference type="InterPro" id="IPR000182">
    <property type="entry name" value="GNAT_dom"/>
</dbReference>
<dbReference type="Gene3D" id="3.40.630.30">
    <property type="match status" value="1"/>
</dbReference>
<dbReference type="RefSeq" id="WP_142892323.1">
    <property type="nucleotide sequence ID" value="NZ_ML660161.1"/>
</dbReference>
<comment type="caution">
    <text evidence="4">The sequence shown here is derived from an EMBL/GenBank/DDBJ whole genome shotgun (WGS) entry which is preliminary data.</text>
</comment>
<keyword evidence="1 4" id="KW-0808">Transferase</keyword>
<proteinExistence type="predicted"/>
<gene>
    <name evidence="4" type="ORF">FLL46_04710</name>
</gene>
<dbReference type="InterPro" id="IPR050832">
    <property type="entry name" value="Bact_Acetyltransf"/>
</dbReference>
<dbReference type="OrthoDB" id="7356080at2"/>
<dbReference type="PROSITE" id="PS51186">
    <property type="entry name" value="GNAT"/>
    <property type="match status" value="1"/>
</dbReference>
<dbReference type="Proteomes" id="UP000315439">
    <property type="component" value="Unassembled WGS sequence"/>
</dbReference>
<dbReference type="PANTHER" id="PTHR43877">
    <property type="entry name" value="AMINOALKYLPHOSPHONATE N-ACETYLTRANSFERASE-RELATED-RELATED"/>
    <property type="match status" value="1"/>
</dbReference>
<name>A0A545UHA2_9GAMM</name>
<organism evidence="4 5">
    <name type="scientific">Aliikangiella coralliicola</name>
    <dbReference type="NCBI Taxonomy" id="2592383"/>
    <lineage>
        <taxon>Bacteria</taxon>
        <taxon>Pseudomonadati</taxon>
        <taxon>Pseudomonadota</taxon>
        <taxon>Gammaproteobacteria</taxon>
        <taxon>Oceanospirillales</taxon>
        <taxon>Pleioneaceae</taxon>
        <taxon>Aliikangiella</taxon>
    </lineage>
</organism>
<accession>A0A545UHA2</accession>
<keyword evidence="2" id="KW-0012">Acyltransferase</keyword>